<feature type="transmembrane region" description="Helical" evidence="1">
    <location>
        <begin position="12"/>
        <end position="33"/>
    </location>
</feature>
<dbReference type="RefSeq" id="WP_146536598.1">
    <property type="nucleotide sequence ID" value="NZ_SJPX01000005.1"/>
</dbReference>
<reference evidence="2 3" key="1">
    <citation type="submission" date="2019-02" db="EMBL/GenBank/DDBJ databases">
        <title>Deep-cultivation of Planctomycetes and their phenomic and genomic characterization uncovers novel biology.</title>
        <authorList>
            <person name="Wiegand S."/>
            <person name="Jogler M."/>
            <person name="Boedeker C."/>
            <person name="Pinto D."/>
            <person name="Vollmers J."/>
            <person name="Rivas-Marin E."/>
            <person name="Kohn T."/>
            <person name="Peeters S.H."/>
            <person name="Heuer A."/>
            <person name="Rast P."/>
            <person name="Oberbeckmann S."/>
            <person name="Bunk B."/>
            <person name="Jeske O."/>
            <person name="Meyerdierks A."/>
            <person name="Storesund J.E."/>
            <person name="Kallscheuer N."/>
            <person name="Luecker S."/>
            <person name="Lage O.M."/>
            <person name="Pohl T."/>
            <person name="Merkel B.J."/>
            <person name="Hornburger P."/>
            <person name="Mueller R.-W."/>
            <person name="Bruemmer F."/>
            <person name="Labrenz M."/>
            <person name="Spormann A.M."/>
            <person name="Op Den Camp H."/>
            <person name="Overmann J."/>
            <person name="Amann R."/>
            <person name="Jetten M.S.M."/>
            <person name="Mascher T."/>
            <person name="Medema M.H."/>
            <person name="Devos D.P."/>
            <person name="Kaster A.-K."/>
            <person name="Ovreas L."/>
            <person name="Rohde M."/>
            <person name="Galperin M.Y."/>
            <person name="Jogler C."/>
        </authorList>
    </citation>
    <scope>NUCLEOTIDE SEQUENCE [LARGE SCALE GENOMIC DNA]</scope>
    <source>
        <strain evidence="2 3">Poly59</strain>
    </source>
</reference>
<dbReference type="Gene3D" id="1.25.40.10">
    <property type="entry name" value="Tetratricopeptide repeat domain"/>
    <property type="match status" value="1"/>
</dbReference>
<feature type="transmembrane region" description="Helical" evidence="1">
    <location>
        <begin position="45"/>
        <end position="64"/>
    </location>
</feature>
<dbReference type="OrthoDB" id="215446at2"/>
<accession>A0A5C6EKV5</accession>
<dbReference type="InterPro" id="IPR011990">
    <property type="entry name" value="TPR-like_helical_dom_sf"/>
</dbReference>
<keyword evidence="3" id="KW-1185">Reference proteome</keyword>
<comment type="caution">
    <text evidence="2">The sequence shown here is derived from an EMBL/GenBank/DDBJ whole genome shotgun (WGS) entry which is preliminary data.</text>
</comment>
<evidence type="ECO:0000313" key="2">
    <source>
        <dbReference type="EMBL" id="TWU48201.1"/>
    </source>
</evidence>
<keyword evidence="1" id="KW-1133">Transmembrane helix</keyword>
<keyword evidence="1" id="KW-0812">Transmembrane</keyword>
<keyword evidence="1" id="KW-0472">Membrane</keyword>
<proteinExistence type="predicted"/>
<feature type="transmembrane region" description="Helical" evidence="1">
    <location>
        <begin position="76"/>
        <end position="97"/>
    </location>
</feature>
<dbReference type="EMBL" id="SJPX01000005">
    <property type="protein sequence ID" value="TWU48201.1"/>
    <property type="molecule type" value="Genomic_DNA"/>
</dbReference>
<feature type="transmembrane region" description="Helical" evidence="1">
    <location>
        <begin position="109"/>
        <end position="132"/>
    </location>
</feature>
<feature type="transmembrane region" description="Helical" evidence="1">
    <location>
        <begin position="144"/>
        <end position="161"/>
    </location>
</feature>
<protein>
    <recommendedName>
        <fullName evidence="4">Tetratricopeptide repeat protein</fullName>
    </recommendedName>
</protein>
<evidence type="ECO:0000256" key="1">
    <source>
        <dbReference type="SAM" id="Phobius"/>
    </source>
</evidence>
<evidence type="ECO:0000313" key="3">
    <source>
        <dbReference type="Proteomes" id="UP000317977"/>
    </source>
</evidence>
<dbReference type="AlphaFoldDB" id="A0A5C6EKV5"/>
<sequence length="400" mass="43631">MISNRSALRFPWGAEFRAISAACLVCGIGYLALKSDRGDFEIFGRLDVLVVSVFSAVPISVLMADQIARKSKIVRFGLVALLALIVVSQIGVWRILLYEFGMSAVALSIVRGALAVITMTLPLACLNVFKTLVAGGDRIEKSSLVPALFVVVAVSIPGVYVDSVSKTLASQLRQSLSNDRPTVALGHARRLSQLRPQTRIDGLAIVSLLDSLDDRIDQLNAIVRRPISPTAPTGAIAMRVTSLVQLELFDQALVGLKPLLSGERFHPASLDVYGLCFQRLGDPESSLVGYQMAIQYWTAQIESNQKRQSLASAWKGIAFAARQLDQRSMEEHAYQQLLNVAPNASNCLLMAKCYKHHQKMDLAAKYASQAFELDPASRSELDSITSELARDHFGCLSGVR</sequence>
<name>A0A5C6EKV5_9BACT</name>
<dbReference type="SUPFAM" id="SSF48452">
    <property type="entry name" value="TPR-like"/>
    <property type="match status" value="1"/>
</dbReference>
<evidence type="ECO:0008006" key="4">
    <source>
        <dbReference type="Google" id="ProtNLM"/>
    </source>
</evidence>
<organism evidence="2 3">
    <name type="scientific">Rubripirellula reticaptiva</name>
    <dbReference type="NCBI Taxonomy" id="2528013"/>
    <lineage>
        <taxon>Bacteria</taxon>
        <taxon>Pseudomonadati</taxon>
        <taxon>Planctomycetota</taxon>
        <taxon>Planctomycetia</taxon>
        <taxon>Pirellulales</taxon>
        <taxon>Pirellulaceae</taxon>
        <taxon>Rubripirellula</taxon>
    </lineage>
</organism>
<dbReference type="Proteomes" id="UP000317977">
    <property type="component" value="Unassembled WGS sequence"/>
</dbReference>
<gene>
    <name evidence="2" type="ORF">Poly59_50470</name>
</gene>